<dbReference type="InterPro" id="IPR001282">
    <property type="entry name" value="G6P_DH"/>
</dbReference>
<comment type="caution">
    <text evidence="10">The sequence shown here is derived from an EMBL/GenBank/DDBJ whole genome shotgun (WGS) entry which is preliminary data.</text>
</comment>
<dbReference type="NCBIfam" id="TIGR00871">
    <property type="entry name" value="zwf"/>
    <property type="match status" value="1"/>
</dbReference>
<evidence type="ECO:0000256" key="6">
    <source>
        <dbReference type="ARBA" id="ARBA00023277"/>
    </source>
</evidence>
<dbReference type="UniPathway" id="UPA00115">
    <property type="reaction ID" value="UER00408"/>
</dbReference>
<dbReference type="InterPro" id="IPR019796">
    <property type="entry name" value="G6P_DH_AS"/>
</dbReference>
<comment type="similarity">
    <text evidence="2 7">Belongs to the glucose-6-phosphate dehydrogenase family.</text>
</comment>
<reference evidence="10 11" key="1">
    <citation type="submission" date="2018-05" db="EMBL/GenBank/DDBJ databases">
        <title>A metagenomic window into the 2 km-deep terrestrial subsurface aquifer revealed taxonomically and functionally diverse microbial community comprising novel uncultured bacterial lineages.</title>
        <authorList>
            <person name="Kadnikov V.V."/>
            <person name="Mardanov A.V."/>
            <person name="Beletsky A.V."/>
            <person name="Banks D."/>
            <person name="Pimenov N.V."/>
            <person name="Frank Y.A."/>
            <person name="Karnachuk O.V."/>
            <person name="Ravin N.V."/>
        </authorList>
    </citation>
    <scope>NUCLEOTIDE SEQUENCE [LARGE SCALE GENOMIC DNA]</scope>
    <source>
        <strain evidence="10">BY5</strain>
    </source>
</reference>
<feature type="binding site" evidence="7">
    <location>
        <position position="195"/>
    </location>
    <ligand>
        <name>substrate</name>
    </ligand>
</feature>
<dbReference type="EMBL" id="QOQW01000001">
    <property type="protein sequence ID" value="RCK81501.1"/>
    <property type="molecule type" value="Genomic_DNA"/>
</dbReference>
<comment type="caution">
    <text evidence="7">Lacks conserved residue(s) required for the propagation of feature annotation.</text>
</comment>
<dbReference type="PANTHER" id="PTHR23429">
    <property type="entry name" value="GLUCOSE-6-PHOSPHATE 1-DEHYDROGENASE G6PD"/>
    <property type="match status" value="1"/>
</dbReference>
<feature type="domain" description="Glucose-6-phosphate dehydrogenase C-terminal" evidence="9">
    <location>
        <begin position="202"/>
        <end position="505"/>
    </location>
</feature>
<dbReference type="GO" id="GO:0004345">
    <property type="term" value="F:glucose-6-phosphate dehydrogenase activity"/>
    <property type="evidence" value="ECO:0007669"/>
    <property type="project" value="UniProtKB-UniRule"/>
</dbReference>
<evidence type="ECO:0000313" key="10">
    <source>
        <dbReference type="EMBL" id="RCK81501.1"/>
    </source>
</evidence>
<evidence type="ECO:0000256" key="1">
    <source>
        <dbReference type="ARBA" id="ARBA00004937"/>
    </source>
</evidence>
<dbReference type="Pfam" id="PF00479">
    <property type="entry name" value="G6PD_N"/>
    <property type="match status" value="1"/>
</dbReference>
<dbReference type="GO" id="GO:0005829">
    <property type="term" value="C:cytosol"/>
    <property type="evidence" value="ECO:0007669"/>
    <property type="project" value="TreeGrafter"/>
</dbReference>
<evidence type="ECO:0000313" key="11">
    <source>
        <dbReference type="Proteomes" id="UP000252355"/>
    </source>
</evidence>
<comment type="catalytic activity">
    <reaction evidence="7">
        <text>D-glucose 6-phosphate + NADP(+) = 6-phospho-D-glucono-1,5-lactone + NADPH + H(+)</text>
        <dbReference type="Rhea" id="RHEA:15841"/>
        <dbReference type="ChEBI" id="CHEBI:15378"/>
        <dbReference type="ChEBI" id="CHEBI:57783"/>
        <dbReference type="ChEBI" id="CHEBI:57955"/>
        <dbReference type="ChEBI" id="CHEBI:58349"/>
        <dbReference type="ChEBI" id="CHEBI:61548"/>
        <dbReference type="EC" id="1.1.1.49"/>
    </reaction>
</comment>
<name>A0A367ZVZ3_9BACT</name>
<proteinExistence type="inferred from homology"/>
<keyword evidence="5 7" id="KW-0560">Oxidoreductase</keyword>
<dbReference type="PANTHER" id="PTHR23429:SF0">
    <property type="entry name" value="GLUCOSE-6-PHOSPHATE 1-DEHYDROGENASE"/>
    <property type="match status" value="1"/>
</dbReference>
<evidence type="ECO:0000256" key="5">
    <source>
        <dbReference type="ARBA" id="ARBA00023002"/>
    </source>
</evidence>
<feature type="binding site" evidence="7">
    <location>
        <position position="229"/>
    </location>
    <ligand>
        <name>substrate</name>
    </ligand>
</feature>
<evidence type="ECO:0000259" key="8">
    <source>
        <dbReference type="Pfam" id="PF00479"/>
    </source>
</evidence>
<comment type="pathway">
    <text evidence="1 7">Carbohydrate degradation; pentose phosphate pathway; D-ribulose 5-phosphate from D-glucose 6-phosphate (oxidative stage): step 1/3.</text>
</comment>
<dbReference type="HAMAP" id="MF_00966">
    <property type="entry name" value="G6PD"/>
    <property type="match status" value="1"/>
</dbReference>
<keyword evidence="4 7" id="KW-0521">NADP</keyword>
<dbReference type="InterPro" id="IPR036291">
    <property type="entry name" value="NAD(P)-bd_dom_sf"/>
</dbReference>
<gene>
    <name evidence="7" type="primary">zwf</name>
    <name evidence="10" type="ORF">OZSIB_0635</name>
</gene>
<accession>A0A367ZVZ3</accession>
<feature type="binding site" evidence="7">
    <location>
        <position position="161"/>
    </location>
    <ligand>
        <name>NADP(+)</name>
        <dbReference type="ChEBI" id="CHEBI:58349"/>
    </ligand>
</feature>
<keyword evidence="6 7" id="KW-0119">Carbohydrate metabolism</keyword>
<dbReference type="Gene3D" id="3.40.50.720">
    <property type="entry name" value="NAD(P)-binding Rossmann-like Domain"/>
    <property type="match status" value="1"/>
</dbReference>
<dbReference type="PIRSF" id="PIRSF000110">
    <property type="entry name" value="G6PD"/>
    <property type="match status" value="1"/>
</dbReference>
<evidence type="ECO:0000256" key="3">
    <source>
        <dbReference type="ARBA" id="ARBA00022526"/>
    </source>
</evidence>
<dbReference type="PRINTS" id="PR00079">
    <property type="entry name" value="G6PDHDRGNASE"/>
</dbReference>
<dbReference type="InterPro" id="IPR022675">
    <property type="entry name" value="G6P_DH_C"/>
</dbReference>
<dbReference type="SUPFAM" id="SSF55347">
    <property type="entry name" value="Glyceraldehyde-3-phosphate dehydrogenase-like, C-terminal domain"/>
    <property type="match status" value="1"/>
</dbReference>
<dbReference type="GO" id="GO:0006006">
    <property type="term" value="P:glucose metabolic process"/>
    <property type="evidence" value="ECO:0007669"/>
    <property type="project" value="UniProtKB-KW"/>
</dbReference>
<feature type="domain" description="Glucose-6-phosphate dehydrogenase NAD-binding" evidence="8">
    <location>
        <begin position="19"/>
        <end position="200"/>
    </location>
</feature>
<feature type="binding site" evidence="7">
    <location>
        <position position="56"/>
    </location>
    <ligand>
        <name>NADP(+)</name>
        <dbReference type="ChEBI" id="CHEBI:58349"/>
    </ligand>
</feature>
<keyword evidence="3 7" id="KW-0313">Glucose metabolism</keyword>
<evidence type="ECO:0000256" key="2">
    <source>
        <dbReference type="ARBA" id="ARBA00009975"/>
    </source>
</evidence>
<dbReference type="GO" id="GO:0009051">
    <property type="term" value="P:pentose-phosphate shunt, oxidative branch"/>
    <property type="evidence" value="ECO:0007669"/>
    <property type="project" value="TreeGrafter"/>
</dbReference>
<dbReference type="Pfam" id="PF02781">
    <property type="entry name" value="G6PD_C"/>
    <property type="match status" value="1"/>
</dbReference>
<dbReference type="EC" id="1.1.1.49" evidence="7"/>
<dbReference type="AlphaFoldDB" id="A0A367ZVZ3"/>
<evidence type="ECO:0000256" key="4">
    <source>
        <dbReference type="ARBA" id="ARBA00022857"/>
    </source>
</evidence>
<comment type="function">
    <text evidence="7">Catalyzes the oxidation of glucose 6-phosphate to 6-phosphogluconolactone.</text>
</comment>
<sequence length="522" mass="57723">MDLSTLLKPTPPRCTSSLVICGGTGDLARRKLIPALARLQAAGALPADLHVVLTGRRPLPREDLIRHLQEGAGATTDPLPRRGLEALYERFHYVPLDPNTPGASGPFAEALQAIEGKGAAPARLFYLAIPPEQIGAFLTVLAPFLARDRQTSCPARLLIEKPFGTDLASARVLHRRLQEVADESQILRIDHYLGKEAVQNILALRFANVMFEPVWNRQFIDHVQISFAETIGVGTRAAYFDRTGILRDVVQNHLLQVLCLTAMEPPLSHRPTCIRIEKKKVLAALRPIAAADTPTQTCRGRYARRQRGDGPPLPGYLEEPGIAPDSTTETYAALRVWIDTWRWSGIPFYLRAGKRLSTSLTEIAIIFKEVPGHIFPPEVATGRTTIAPDVLVIRVQPDEGIHLTVQSKVPGMEFRLAPVDLDFSYQESFATYRPDAYERLLLDALHDDDGLFLQHDEIEAAWAFIDPIREGWAREAPARLEEYEAGTEGPAGAAALLAADHRHWRPLTPRSAGRQPHPGNAP</sequence>
<dbReference type="InterPro" id="IPR022674">
    <property type="entry name" value="G6P_DH_NAD-bd"/>
</dbReference>
<dbReference type="Gene3D" id="3.30.360.10">
    <property type="entry name" value="Dihydrodipicolinate Reductase, domain 2"/>
    <property type="match status" value="1"/>
</dbReference>
<evidence type="ECO:0000259" key="9">
    <source>
        <dbReference type="Pfam" id="PF02781"/>
    </source>
</evidence>
<dbReference type="Proteomes" id="UP000252355">
    <property type="component" value="Unassembled WGS sequence"/>
</dbReference>
<protein>
    <recommendedName>
        <fullName evidence="7">Glucose-6-phosphate 1-dehydrogenase</fullName>
        <shortName evidence="7">G6PD</shortName>
        <ecNumber evidence="7">1.1.1.49</ecNumber>
    </recommendedName>
</protein>
<dbReference type="SUPFAM" id="SSF51735">
    <property type="entry name" value="NAD(P)-binding Rossmann-fold domains"/>
    <property type="match status" value="1"/>
</dbReference>
<organism evidence="10 11">
    <name type="scientific">Candidatus Ozemobacter sibiricus</name>
    <dbReference type="NCBI Taxonomy" id="2268124"/>
    <lineage>
        <taxon>Bacteria</taxon>
        <taxon>Candidatus Ozemobacteria</taxon>
        <taxon>Candidatus Ozemobacterales</taxon>
        <taxon>Candidatus Ozemobacteraceae</taxon>
        <taxon>Candidatus Ozemobacter</taxon>
    </lineage>
</organism>
<evidence type="ECO:0000256" key="7">
    <source>
        <dbReference type="HAMAP-Rule" id="MF_00966"/>
    </source>
</evidence>
<feature type="active site" description="Proton acceptor" evidence="7">
    <location>
        <position position="253"/>
    </location>
</feature>
<feature type="binding site" evidence="7">
    <location>
        <position position="191"/>
    </location>
    <ligand>
        <name>substrate</name>
    </ligand>
</feature>
<feature type="binding site" evidence="7">
    <location>
        <begin position="22"/>
        <end position="29"/>
    </location>
    <ligand>
        <name>NADP(+)</name>
        <dbReference type="ChEBI" id="CHEBI:58349"/>
    </ligand>
</feature>
<dbReference type="GO" id="GO:0050661">
    <property type="term" value="F:NADP binding"/>
    <property type="evidence" value="ECO:0007669"/>
    <property type="project" value="UniProtKB-UniRule"/>
</dbReference>
<feature type="binding site" evidence="7">
    <location>
        <position position="354"/>
    </location>
    <ligand>
        <name>substrate</name>
    </ligand>
</feature>
<dbReference type="PROSITE" id="PS00069">
    <property type="entry name" value="G6P_DEHYDROGENASE"/>
    <property type="match status" value="1"/>
</dbReference>
<feature type="binding site" evidence="7">
    <location>
        <position position="248"/>
    </location>
    <ligand>
        <name>substrate</name>
    </ligand>
</feature>